<name>A0A419EWE9_9BACT</name>
<evidence type="ECO:0000313" key="2">
    <source>
        <dbReference type="Proteomes" id="UP000285961"/>
    </source>
</evidence>
<dbReference type="EMBL" id="QZKI01000088">
    <property type="protein sequence ID" value="RJP68895.1"/>
    <property type="molecule type" value="Genomic_DNA"/>
</dbReference>
<dbReference type="Proteomes" id="UP000285961">
    <property type="component" value="Unassembled WGS sequence"/>
</dbReference>
<organism evidence="1 2">
    <name type="scientific">Candidatus Abyssobacteria bacterium SURF_17</name>
    <dbReference type="NCBI Taxonomy" id="2093361"/>
    <lineage>
        <taxon>Bacteria</taxon>
        <taxon>Pseudomonadati</taxon>
        <taxon>Candidatus Hydrogenedentota</taxon>
        <taxon>Candidatus Abyssobacteria</taxon>
    </lineage>
</organism>
<dbReference type="AlphaFoldDB" id="A0A419EWE9"/>
<gene>
    <name evidence="1" type="ORF">C4532_11915</name>
</gene>
<comment type="caution">
    <text evidence="1">The sequence shown here is derived from an EMBL/GenBank/DDBJ whole genome shotgun (WGS) entry which is preliminary data.</text>
</comment>
<reference evidence="1 2" key="1">
    <citation type="journal article" date="2017" name="ISME J.">
        <title>Energy and carbon metabolisms in a deep terrestrial subsurface fluid microbial community.</title>
        <authorList>
            <person name="Momper L."/>
            <person name="Jungbluth S.P."/>
            <person name="Lee M.D."/>
            <person name="Amend J.P."/>
        </authorList>
    </citation>
    <scope>NUCLEOTIDE SEQUENCE [LARGE SCALE GENOMIC DNA]</scope>
    <source>
        <strain evidence="1">SURF_17</strain>
    </source>
</reference>
<sequence length="130" mass="14580">MFREFADNPTRPLRALQIWQILIAAADNRQILTYNLLAKKIGYKGAGTLAQTLGHIMYYCQHNGLPPLTVLVVNEDTGLPGEGLLEADLNADRELVFRFNWYSIVPPTPEELEEAYKVAHSHINQTSGNS</sequence>
<evidence type="ECO:0000313" key="1">
    <source>
        <dbReference type="EMBL" id="RJP68895.1"/>
    </source>
</evidence>
<proteinExistence type="predicted"/>
<accession>A0A419EWE9</accession>
<protein>
    <submittedName>
        <fullName evidence="1">Uncharacterized protein</fullName>
    </submittedName>
</protein>